<sequence length="287" mass="32322">MSTAVGYNYDFCKPRSYFSDCTLPLNSFFLPTNHESIVCRCPYARPPRHITVPTRKSKAAINIFDPDNRKTISQLLTAKLDPSCQAANVVMCNATATNVLIESGWHYLACHRCSKKVLGDDGDLWCTKCEAKVDMPIARYMLRFEEEDNTGITVFVALDSEVQKLVRQTASELIGTSEDFAKEVLMSGFSQILHKAVDFQITLNSFNMKQKVPTSFTVTRLNTNTMTAHSGTGKGGFASVKVEGNSLLMILSQRKLGLTKLFRWMIMKLISDFRLSVRFTLDSIRHY</sequence>
<evidence type="ECO:0000313" key="8">
    <source>
        <dbReference type="Proteomes" id="UP001202328"/>
    </source>
</evidence>
<dbReference type="GO" id="GO:0008270">
    <property type="term" value="F:zinc ion binding"/>
    <property type="evidence" value="ECO:0007669"/>
    <property type="project" value="UniProtKB-KW"/>
</dbReference>
<evidence type="ECO:0000256" key="5">
    <source>
        <dbReference type="ARBA" id="ARBA00023125"/>
    </source>
</evidence>
<keyword evidence="4" id="KW-0862">Zinc</keyword>
<dbReference type="InterPro" id="IPR012340">
    <property type="entry name" value="NA-bd_OB-fold"/>
</dbReference>
<dbReference type="SUPFAM" id="SSF50249">
    <property type="entry name" value="Nucleic acid-binding proteins"/>
    <property type="match status" value="1"/>
</dbReference>
<reference evidence="7" key="1">
    <citation type="submission" date="2022-04" db="EMBL/GenBank/DDBJ databases">
        <title>A functionally conserved STORR gene fusion in Papaver species that diverged 16.8 million years ago.</title>
        <authorList>
            <person name="Catania T."/>
        </authorList>
    </citation>
    <scope>NUCLEOTIDE SEQUENCE</scope>
    <source>
        <strain evidence="7">S-188037</strain>
    </source>
</reference>
<evidence type="ECO:0000256" key="3">
    <source>
        <dbReference type="ARBA" id="ARBA00022771"/>
    </source>
</evidence>
<dbReference type="InterPro" id="IPR047192">
    <property type="entry name" value="Euk_RPA1_DBD_C"/>
</dbReference>
<dbReference type="Proteomes" id="UP001202328">
    <property type="component" value="Unassembled WGS sequence"/>
</dbReference>
<dbReference type="Pfam" id="PF08646">
    <property type="entry name" value="Rep_fac-A_C"/>
    <property type="match status" value="1"/>
</dbReference>
<dbReference type="GO" id="GO:0003677">
    <property type="term" value="F:DNA binding"/>
    <property type="evidence" value="ECO:0007669"/>
    <property type="project" value="UniProtKB-KW"/>
</dbReference>
<dbReference type="EMBL" id="JAJJMB010011095">
    <property type="protein sequence ID" value="KAI3904541.1"/>
    <property type="molecule type" value="Genomic_DNA"/>
</dbReference>
<organism evidence="7 8">
    <name type="scientific">Papaver atlanticum</name>
    <dbReference type="NCBI Taxonomy" id="357466"/>
    <lineage>
        <taxon>Eukaryota</taxon>
        <taxon>Viridiplantae</taxon>
        <taxon>Streptophyta</taxon>
        <taxon>Embryophyta</taxon>
        <taxon>Tracheophyta</taxon>
        <taxon>Spermatophyta</taxon>
        <taxon>Magnoliopsida</taxon>
        <taxon>Ranunculales</taxon>
        <taxon>Papaveraceae</taxon>
        <taxon>Papaveroideae</taxon>
        <taxon>Papaver</taxon>
    </lineage>
</organism>
<evidence type="ECO:0000256" key="1">
    <source>
        <dbReference type="ARBA" id="ARBA00005690"/>
    </source>
</evidence>
<feature type="domain" description="Replication factor A C-terminal" evidence="6">
    <location>
        <begin position="101"/>
        <end position="222"/>
    </location>
</feature>
<name>A0AAD4SGF6_9MAGN</name>
<dbReference type="InterPro" id="IPR013955">
    <property type="entry name" value="Rep_factor-A_C"/>
</dbReference>
<dbReference type="AlphaFoldDB" id="A0AAD4SGF6"/>
<dbReference type="PANTHER" id="PTHR47165">
    <property type="entry name" value="OS03G0429900 PROTEIN"/>
    <property type="match status" value="1"/>
</dbReference>
<evidence type="ECO:0000313" key="7">
    <source>
        <dbReference type="EMBL" id="KAI3904541.1"/>
    </source>
</evidence>
<protein>
    <recommendedName>
        <fullName evidence="6">Replication factor A C-terminal domain-containing protein</fullName>
    </recommendedName>
</protein>
<keyword evidence="5" id="KW-0238">DNA-binding</keyword>
<proteinExistence type="inferred from homology"/>
<keyword evidence="2" id="KW-0479">Metal-binding</keyword>
<dbReference type="PANTHER" id="PTHR47165:SF4">
    <property type="entry name" value="OS03G0429900 PROTEIN"/>
    <property type="match status" value="1"/>
</dbReference>
<keyword evidence="8" id="KW-1185">Reference proteome</keyword>
<accession>A0AAD4SGF6</accession>
<dbReference type="CDD" id="cd04476">
    <property type="entry name" value="RPA1_DBD_C"/>
    <property type="match status" value="1"/>
</dbReference>
<gene>
    <name evidence="7" type="ORF">MKW98_014721</name>
</gene>
<comment type="caution">
    <text evidence="7">The sequence shown here is derived from an EMBL/GenBank/DDBJ whole genome shotgun (WGS) entry which is preliminary data.</text>
</comment>
<evidence type="ECO:0000259" key="6">
    <source>
        <dbReference type="Pfam" id="PF08646"/>
    </source>
</evidence>
<comment type="similarity">
    <text evidence="1">Belongs to the replication factor A protein 1 family.</text>
</comment>
<evidence type="ECO:0000256" key="2">
    <source>
        <dbReference type="ARBA" id="ARBA00022723"/>
    </source>
</evidence>
<dbReference type="Gene3D" id="2.40.50.140">
    <property type="entry name" value="Nucleic acid-binding proteins"/>
    <property type="match status" value="1"/>
</dbReference>
<evidence type="ECO:0000256" key="4">
    <source>
        <dbReference type="ARBA" id="ARBA00022833"/>
    </source>
</evidence>
<keyword evidence="3" id="KW-0863">Zinc-finger</keyword>